<dbReference type="InterPro" id="IPR050173">
    <property type="entry name" value="ABC_transporter_C-like"/>
</dbReference>
<feature type="transmembrane region" description="Helical" evidence="9">
    <location>
        <begin position="384"/>
        <end position="403"/>
    </location>
</feature>
<organism evidence="12 13">
    <name type="scientific">Talaromyces rugulosus</name>
    <name type="common">Penicillium rugulosum</name>
    <dbReference type="NCBI Taxonomy" id="121627"/>
    <lineage>
        <taxon>Eukaryota</taxon>
        <taxon>Fungi</taxon>
        <taxon>Dikarya</taxon>
        <taxon>Ascomycota</taxon>
        <taxon>Pezizomycotina</taxon>
        <taxon>Eurotiomycetes</taxon>
        <taxon>Eurotiomycetidae</taxon>
        <taxon>Eurotiales</taxon>
        <taxon>Trichocomaceae</taxon>
        <taxon>Talaromyces</taxon>
        <taxon>Talaromyces sect. Islandici</taxon>
    </lineage>
</organism>
<dbReference type="SMART" id="SM00382">
    <property type="entry name" value="AAA"/>
    <property type="match status" value="2"/>
</dbReference>
<reference evidence="13" key="1">
    <citation type="submission" date="2020-06" db="EMBL/GenBank/DDBJ databases">
        <title>A chromosome-scale genome assembly of Talaromyces rugulosus W13939.</title>
        <authorList>
            <person name="Wang B."/>
            <person name="Guo L."/>
            <person name="Ye K."/>
            <person name="Wang L."/>
        </authorList>
    </citation>
    <scope>NUCLEOTIDE SEQUENCE [LARGE SCALE GENOMIC DNA]</scope>
    <source>
        <strain evidence="13">W13939</strain>
    </source>
</reference>
<dbReference type="Pfam" id="PF00005">
    <property type="entry name" value="ABC_tran"/>
    <property type="match status" value="2"/>
</dbReference>
<name>A0A7H8R5W7_TALRU</name>
<feature type="domain" description="ABC transmembrane type-1" evidence="11">
    <location>
        <begin position="817"/>
        <end position="1092"/>
    </location>
</feature>
<dbReference type="SUPFAM" id="SSF52540">
    <property type="entry name" value="P-loop containing nucleoside triphosphate hydrolases"/>
    <property type="match status" value="2"/>
</dbReference>
<dbReference type="InterPro" id="IPR017871">
    <property type="entry name" value="ABC_transporter-like_CS"/>
</dbReference>
<dbReference type="InterPro" id="IPR036640">
    <property type="entry name" value="ABC1_TM_sf"/>
</dbReference>
<evidence type="ECO:0000256" key="7">
    <source>
        <dbReference type="ARBA" id="ARBA00023136"/>
    </source>
</evidence>
<accession>A0A7H8R5W7</accession>
<dbReference type="Gene3D" id="3.40.50.300">
    <property type="entry name" value="P-loop containing nucleotide triphosphate hydrolases"/>
    <property type="match status" value="2"/>
</dbReference>
<dbReference type="FunFam" id="3.40.50.300:FF:000997">
    <property type="entry name" value="Multidrug resistance-associated protein 1"/>
    <property type="match status" value="1"/>
</dbReference>
<feature type="domain" description="ABC transmembrane type-1" evidence="11">
    <location>
        <begin position="117"/>
        <end position="439"/>
    </location>
</feature>
<feature type="transmembrane region" description="Helical" evidence="9">
    <location>
        <begin position="423"/>
        <end position="444"/>
    </location>
</feature>
<dbReference type="GO" id="GO:0140359">
    <property type="term" value="F:ABC-type transporter activity"/>
    <property type="evidence" value="ECO:0007669"/>
    <property type="project" value="InterPro"/>
</dbReference>
<dbReference type="RefSeq" id="XP_035347266.1">
    <property type="nucleotide sequence ID" value="XM_035491373.1"/>
</dbReference>
<evidence type="ECO:0000256" key="3">
    <source>
        <dbReference type="ARBA" id="ARBA00022692"/>
    </source>
</evidence>
<dbReference type="FunFam" id="3.40.50.300:FF:000565">
    <property type="entry name" value="ABC bile acid transporter"/>
    <property type="match status" value="1"/>
</dbReference>
<evidence type="ECO:0000256" key="1">
    <source>
        <dbReference type="ARBA" id="ARBA00004141"/>
    </source>
</evidence>
<gene>
    <name evidence="12" type="ORF">TRUGW13939_08237</name>
</gene>
<evidence type="ECO:0000259" key="10">
    <source>
        <dbReference type="PROSITE" id="PS50893"/>
    </source>
</evidence>
<dbReference type="FunFam" id="1.20.1560.10:FF:000010">
    <property type="entry name" value="Multidrug resistance-associated ABC transporter"/>
    <property type="match status" value="1"/>
</dbReference>
<keyword evidence="6 9" id="KW-1133">Transmembrane helix</keyword>
<dbReference type="GeneID" id="55995726"/>
<dbReference type="CDD" id="cd03250">
    <property type="entry name" value="ABCC_MRP_domain1"/>
    <property type="match status" value="1"/>
</dbReference>
<dbReference type="PANTHER" id="PTHR24223:SF464">
    <property type="entry name" value="ABC-TYPE TRANSPORTER CICA"/>
    <property type="match status" value="1"/>
</dbReference>
<dbReference type="Gene3D" id="1.20.1560.10">
    <property type="entry name" value="ABC transporter type 1, transmembrane domain"/>
    <property type="match status" value="2"/>
</dbReference>
<evidence type="ECO:0000313" key="13">
    <source>
        <dbReference type="Proteomes" id="UP000509510"/>
    </source>
</evidence>
<dbReference type="KEGG" id="trg:TRUGW13939_08237"/>
<evidence type="ECO:0000313" key="12">
    <source>
        <dbReference type="EMBL" id="QKX61091.1"/>
    </source>
</evidence>
<dbReference type="PROSITE" id="PS50893">
    <property type="entry name" value="ABC_TRANSPORTER_2"/>
    <property type="match status" value="2"/>
</dbReference>
<evidence type="ECO:0000256" key="2">
    <source>
        <dbReference type="ARBA" id="ARBA00022448"/>
    </source>
</evidence>
<feature type="transmembrane region" description="Helical" evidence="9">
    <location>
        <begin position="270"/>
        <end position="293"/>
    </location>
</feature>
<dbReference type="Proteomes" id="UP000509510">
    <property type="component" value="Chromosome IV"/>
</dbReference>
<dbReference type="GO" id="GO:0016020">
    <property type="term" value="C:membrane"/>
    <property type="evidence" value="ECO:0007669"/>
    <property type="project" value="UniProtKB-SubCell"/>
</dbReference>
<feature type="domain" description="ABC transporter" evidence="10">
    <location>
        <begin position="1128"/>
        <end position="1373"/>
    </location>
</feature>
<evidence type="ECO:0000256" key="5">
    <source>
        <dbReference type="ARBA" id="ARBA00022840"/>
    </source>
</evidence>
<protein>
    <submittedName>
        <fullName evidence="12">Uncharacterized protein</fullName>
    </submittedName>
</protein>
<dbReference type="CDD" id="cd03244">
    <property type="entry name" value="ABCC_MRP_domain2"/>
    <property type="match status" value="1"/>
</dbReference>
<evidence type="ECO:0000256" key="8">
    <source>
        <dbReference type="SAM" id="MobiDB-lite"/>
    </source>
</evidence>
<feature type="transmembrane region" description="Helical" evidence="9">
    <location>
        <begin position="954"/>
        <end position="971"/>
    </location>
</feature>
<dbReference type="CDD" id="cd18606">
    <property type="entry name" value="ABC_6TM_YOR1_D2_like"/>
    <property type="match status" value="1"/>
</dbReference>
<evidence type="ECO:0000256" key="4">
    <source>
        <dbReference type="ARBA" id="ARBA00022741"/>
    </source>
</evidence>
<feature type="transmembrane region" description="Helical" evidence="9">
    <location>
        <begin position="1035"/>
        <end position="1055"/>
    </location>
</feature>
<feature type="transmembrane region" description="Helical" evidence="9">
    <location>
        <begin position="116"/>
        <end position="137"/>
    </location>
</feature>
<feature type="transmembrane region" description="Helical" evidence="9">
    <location>
        <begin position="930"/>
        <end position="948"/>
    </location>
</feature>
<feature type="transmembrane region" description="Helical" evidence="9">
    <location>
        <begin position="813"/>
        <end position="836"/>
    </location>
</feature>
<dbReference type="InterPro" id="IPR011527">
    <property type="entry name" value="ABC1_TM_dom"/>
</dbReference>
<feature type="transmembrane region" description="Helical" evidence="9">
    <location>
        <begin position="856"/>
        <end position="881"/>
    </location>
</feature>
<keyword evidence="13" id="KW-1185">Reference proteome</keyword>
<keyword evidence="3 9" id="KW-0812">Transmembrane</keyword>
<evidence type="ECO:0000259" key="11">
    <source>
        <dbReference type="PROSITE" id="PS50929"/>
    </source>
</evidence>
<feature type="region of interest" description="Disordered" evidence="8">
    <location>
        <begin position="487"/>
        <end position="532"/>
    </location>
</feature>
<dbReference type="CDD" id="cd18597">
    <property type="entry name" value="ABC_6TM_YOR1_D1_like"/>
    <property type="match status" value="1"/>
</dbReference>
<keyword evidence="7 9" id="KW-0472">Membrane</keyword>
<feature type="compositionally biased region" description="Basic residues" evidence="8">
    <location>
        <begin position="501"/>
        <end position="513"/>
    </location>
</feature>
<keyword evidence="2" id="KW-0813">Transport</keyword>
<dbReference type="PANTHER" id="PTHR24223">
    <property type="entry name" value="ATP-BINDING CASSETTE SUB-FAMILY C"/>
    <property type="match status" value="1"/>
</dbReference>
<keyword evidence="5" id="KW-0067">ATP-binding</keyword>
<dbReference type="GO" id="GO:0005524">
    <property type="term" value="F:ATP binding"/>
    <property type="evidence" value="ECO:0007669"/>
    <property type="project" value="UniProtKB-KW"/>
</dbReference>
<dbReference type="PROSITE" id="PS00211">
    <property type="entry name" value="ABC_TRANSPORTER_1"/>
    <property type="match status" value="2"/>
</dbReference>
<evidence type="ECO:0000256" key="6">
    <source>
        <dbReference type="ARBA" id="ARBA00022989"/>
    </source>
</evidence>
<evidence type="ECO:0000256" key="9">
    <source>
        <dbReference type="SAM" id="Phobius"/>
    </source>
</evidence>
<dbReference type="InterPro" id="IPR027417">
    <property type="entry name" value="P-loop_NTPase"/>
</dbReference>
<dbReference type="InterPro" id="IPR003439">
    <property type="entry name" value="ABC_transporter-like_ATP-bd"/>
</dbReference>
<dbReference type="GO" id="GO:0016887">
    <property type="term" value="F:ATP hydrolysis activity"/>
    <property type="evidence" value="ECO:0007669"/>
    <property type="project" value="InterPro"/>
</dbReference>
<feature type="domain" description="ABC transporter" evidence="10">
    <location>
        <begin position="513"/>
        <end position="752"/>
    </location>
</feature>
<dbReference type="SUPFAM" id="SSF90123">
    <property type="entry name" value="ABC transporter transmembrane region"/>
    <property type="match status" value="2"/>
</dbReference>
<feature type="transmembrane region" description="Helical" evidence="9">
    <location>
        <begin position="299"/>
        <end position="317"/>
    </location>
</feature>
<proteinExistence type="predicted"/>
<dbReference type="PROSITE" id="PS50929">
    <property type="entry name" value="ABC_TM1F"/>
    <property type="match status" value="2"/>
</dbReference>
<dbReference type="EMBL" id="CP055901">
    <property type="protein sequence ID" value="QKX61091.1"/>
    <property type="molecule type" value="Genomic_DNA"/>
</dbReference>
<sequence>MSESKEEGISAQPARSWLSRINPIRPRRTYQIPEKRVESPEHKAGFLSLLTFEWMTHIIFVGYQRPLEENDLPQVNPARTVSLLSTNLQDTFERNAKAGTKRPLLTALYQTYRTDILVGAVCCLLGNLVLIMVPYVLKYLIAFATEAYIADSTGQPAPAVRTGIGYVIGLTCMQILGSIGNNHFMYRGMVVGGEARSALISIIFKKAMTISGRAKAGWKSPKSLPPDIKPDSDEEKQWFAEQLKETKTEGWSNGRIINLMSTDTNRIDKAAGWMHLAWVSPLTLIVTIALLLINLTYSALPGIGLFFMSIPMMGWAVRRMFTIRSKVNALTDKRVSLTQEVLQAIRFVKYYAWEPDFLDRIGKQRHGEIRSVQLLYAIKNGMTAVGISIPMFASMLAFITYSLTNHALDPAPIFSSLTLFNQLRLPLMMFPMVVGLVTDALAAINRIEDFLLTEDMQTDVEPVGNAPDAVSLVDAAFTWESIIEGSGPGKTKTDKKAAKMNAKKAKKEKKAKKKAADVEKNSDANSDETKIAETPPEIGSVLTPFKIENLNIHVGYQEFLGIVGGVGSGKTSLIAALAGEMRKIDGDTVISGSKAYCPQSAWIQNATVQDNIIFGRELDEERFQRVIDACSLRPDLEMLPRGRYSQIGERGINLSGGQKARISLARSIYSDADIILLDDPLSAVDAHVGRHIMDNAICGLLKNKCRILATHQLHILNKCDRIIMMDDGKVIANDTFDNLAANNEKFQAMIATVEYEKEEEDTEQPVAREVVETATNAPELVKESSAQEEEEDGPEQVSGNMYFQYFAAAGSPFILPVVALLLVLSQGGAIVTNLWLSWWTSNKFGFNSGTYIGAYAGLAVGQALLLFVYSTALAMAGTIASKHLLQLAIKRVLQAPMSFFDTTPLGRIMNRFSKDVDTLDNNMMDSMRQATMTIAQIFGVFILIIAYYYYFAAAVVPLFLIYVLLALYYNASAREIQKHESRLRGRVFARFNEAIFGTATIRAYGLTNTFIESLNNSIDHMGSAYFLTFANQRWLAVRLDAIGVVLVCVTMILVVTSRFNVSPSTSGLVLSYLLSSIQMLQFTVRQAADVDNNMNSVERINYYGKHIEQEAPAHTVPVPEEWPSKGEITFRDVHLRYRPGLPYALQKLDLHVRPGERIGVVGRTGAGKSTIIMALFRMVELAQGNIELDGLDISTIGLNDLRSRMAIIPQDPTLFAGTVRSNLDPFQTRTDLELWSALRQAHLVEEETSSKVEAGPQTGQNHVTLDTTVEEGGSNFSLGQRQLLALARALVRNSRIIICDEATSSIDFETDLKIQKAISDGFQGRTLFCIAHRLKTIIGYDRICVMDRGMVAELATPLELYDAGGIFRSMCEQSSITRDTILASRTSA</sequence>
<dbReference type="InterPro" id="IPR003593">
    <property type="entry name" value="AAA+_ATPase"/>
</dbReference>
<dbReference type="OrthoDB" id="6500128at2759"/>
<comment type="subcellular location">
    <subcellularLocation>
        <location evidence="1">Membrane</location>
        <topology evidence="1">Multi-pass membrane protein</topology>
    </subcellularLocation>
</comment>
<dbReference type="Pfam" id="PF00664">
    <property type="entry name" value="ABC_membrane"/>
    <property type="match status" value="2"/>
</dbReference>
<feature type="compositionally biased region" description="Basic and acidic residues" evidence="8">
    <location>
        <begin position="514"/>
        <end position="531"/>
    </location>
</feature>
<keyword evidence="4" id="KW-0547">Nucleotide-binding</keyword>